<protein>
    <recommendedName>
        <fullName evidence="2">FHA domain-containing protein</fullName>
    </recommendedName>
</protein>
<dbReference type="Proteomes" id="UP000772434">
    <property type="component" value="Unassembled WGS sequence"/>
</dbReference>
<proteinExistence type="predicted"/>
<evidence type="ECO:0000313" key="3">
    <source>
        <dbReference type="EMBL" id="KAF9074574.1"/>
    </source>
</evidence>
<sequence length="584" mass="62376">MFDDDIQYLGVSPPRAGHQSVTGFALHIENNGNQPAHRMMFRKVNTNTVVVGRKPPNHGTGAYDSDNAKAMFRCAVVSRAHAKFTFTDSGSLYLTDTMSHHGTHVRPSADLLSRKITPETPVQVHDGDVITFGKSVGRNNEVVRPVVARVEIIQSTPPTPTSMPSSSSGRYGLRTGGILSEEDDSNSNSGSHSESSSEDADADANISASGHDSDVVEISPPGFHPRSIIPSVKRAFRLRSLMSRSSSPDASSPIPIEDPDVTTSINYDDIFDFGSNPSRNTSRYKWNDFQRTAKPYTIKQQGRLGLHRSSHSSQSLSQRLRSKSPVKSKSNSPMELATPSPSPSSPASPTKLLMDEPLLPASVPASSSTKSVPQLAHFSFSAPLQRFSVSGPQLAPYLSMKQSSASVQGIDETQTSQSASSRPSSAISSANDGQESPFVGHAEEESVTEEKDLSVAVEGTPPEAGETELVHRSPSPDNKSGGNDGAVDAEDEPKRPDEQVFAEVTEEDKMDTDAVRVEAADTDAQASSPATPTGTRVPGMTIANANANPVSSVFQRAADIRAALSSFKVCLSFVVWTNSFTAPP</sequence>
<feature type="compositionally biased region" description="Low complexity" evidence="1">
    <location>
        <begin position="327"/>
        <end position="339"/>
    </location>
</feature>
<keyword evidence="4" id="KW-1185">Reference proteome</keyword>
<dbReference type="PROSITE" id="PS50006">
    <property type="entry name" value="FHA_DOMAIN"/>
    <property type="match status" value="1"/>
</dbReference>
<reference evidence="3" key="1">
    <citation type="submission" date="2020-11" db="EMBL/GenBank/DDBJ databases">
        <authorList>
            <consortium name="DOE Joint Genome Institute"/>
            <person name="Ahrendt S."/>
            <person name="Riley R."/>
            <person name="Andreopoulos W."/>
            <person name="Labutti K."/>
            <person name="Pangilinan J."/>
            <person name="Ruiz-Duenas F.J."/>
            <person name="Barrasa J.M."/>
            <person name="Sanchez-Garcia M."/>
            <person name="Camarero S."/>
            <person name="Miyauchi S."/>
            <person name="Serrano A."/>
            <person name="Linde D."/>
            <person name="Babiker R."/>
            <person name="Drula E."/>
            <person name="Ayuso-Fernandez I."/>
            <person name="Pacheco R."/>
            <person name="Padilla G."/>
            <person name="Ferreira P."/>
            <person name="Barriuso J."/>
            <person name="Kellner H."/>
            <person name="Castanera R."/>
            <person name="Alfaro M."/>
            <person name="Ramirez L."/>
            <person name="Pisabarro A.G."/>
            <person name="Kuo A."/>
            <person name="Tritt A."/>
            <person name="Lipzen A."/>
            <person name="He G."/>
            <person name="Yan M."/>
            <person name="Ng V."/>
            <person name="Cullen D."/>
            <person name="Martin F."/>
            <person name="Rosso M.-N."/>
            <person name="Henrissat B."/>
            <person name="Hibbett D."/>
            <person name="Martinez A.T."/>
            <person name="Grigoriev I.V."/>
        </authorList>
    </citation>
    <scope>NUCLEOTIDE SEQUENCE</scope>
    <source>
        <strain evidence="3">AH 40177</strain>
    </source>
</reference>
<feature type="region of interest" description="Disordered" evidence="1">
    <location>
        <begin position="298"/>
        <end position="352"/>
    </location>
</feature>
<gene>
    <name evidence="3" type="ORF">BDP27DRAFT_139118</name>
</gene>
<dbReference type="CDD" id="cd00060">
    <property type="entry name" value="FHA"/>
    <property type="match status" value="1"/>
</dbReference>
<dbReference type="OrthoDB" id="4096268at2759"/>
<name>A0A9P5Q4E1_9AGAR</name>
<evidence type="ECO:0000313" key="4">
    <source>
        <dbReference type="Proteomes" id="UP000772434"/>
    </source>
</evidence>
<feature type="compositionally biased region" description="Low complexity" evidence="1">
    <location>
        <begin position="416"/>
        <end position="430"/>
    </location>
</feature>
<dbReference type="InterPro" id="IPR008984">
    <property type="entry name" value="SMAD_FHA_dom_sf"/>
</dbReference>
<feature type="region of interest" description="Disordered" evidence="1">
    <location>
        <begin position="406"/>
        <end position="497"/>
    </location>
</feature>
<dbReference type="EMBL" id="JADNRY010000012">
    <property type="protein sequence ID" value="KAF9074574.1"/>
    <property type="molecule type" value="Genomic_DNA"/>
</dbReference>
<evidence type="ECO:0000256" key="1">
    <source>
        <dbReference type="SAM" id="MobiDB-lite"/>
    </source>
</evidence>
<feature type="domain" description="FHA" evidence="2">
    <location>
        <begin position="49"/>
        <end position="105"/>
    </location>
</feature>
<feature type="compositionally biased region" description="Basic and acidic residues" evidence="1">
    <location>
        <begin position="441"/>
        <end position="453"/>
    </location>
</feature>
<organism evidence="3 4">
    <name type="scientific">Rhodocollybia butyracea</name>
    <dbReference type="NCBI Taxonomy" id="206335"/>
    <lineage>
        <taxon>Eukaryota</taxon>
        <taxon>Fungi</taxon>
        <taxon>Dikarya</taxon>
        <taxon>Basidiomycota</taxon>
        <taxon>Agaricomycotina</taxon>
        <taxon>Agaricomycetes</taxon>
        <taxon>Agaricomycetidae</taxon>
        <taxon>Agaricales</taxon>
        <taxon>Marasmiineae</taxon>
        <taxon>Omphalotaceae</taxon>
        <taxon>Rhodocollybia</taxon>
    </lineage>
</organism>
<dbReference type="AlphaFoldDB" id="A0A9P5Q4E1"/>
<feature type="compositionally biased region" description="Polar residues" evidence="1">
    <location>
        <begin position="406"/>
        <end position="415"/>
    </location>
</feature>
<evidence type="ECO:0000259" key="2">
    <source>
        <dbReference type="PROSITE" id="PS50006"/>
    </source>
</evidence>
<dbReference type="InterPro" id="IPR000253">
    <property type="entry name" value="FHA_dom"/>
</dbReference>
<dbReference type="SUPFAM" id="SSF49879">
    <property type="entry name" value="SMAD/FHA domain"/>
    <property type="match status" value="1"/>
</dbReference>
<dbReference type="Gene3D" id="2.60.200.20">
    <property type="match status" value="1"/>
</dbReference>
<accession>A0A9P5Q4E1</accession>
<comment type="caution">
    <text evidence="3">The sequence shown here is derived from an EMBL/GenBank/DDBJ whole genome shotgun (WGS) entry which is preliminary data.</text>
</comment>
<dbReference type="Pfam" id="PF00498">
    <property type="entry name" value="FHA"/>
    <property type="match status" value="1"/>
</dbReference>
<feature type="region of interest" description="Disordered" evidence="1">
    <location>
        <begin position="153"/>
        <end position="227"/>
    </location>
</feature>